<evidence type="ECO:0000256" key="3">
    <source>
        <dbReference type="ARBA" id="ARBA00023125"/>
    </source>
</evidence>
<reference evidence="6" key="1">
    <citation type="submission" date="2018-11" db="EMBL/GenBank/DDBJ databases">
        <authorList>
            <person name="Grassa J C."/>
        </authorList>
    </citation>
    <scope>NUCLEOTIDE SEQUENCE [LARGE SCALE GENOMIC DNA]</scope>
</reference>
<dbReference type="Proteomes" id="UP000596661">
    <property type="component" value="Chromosome 5"/>
</dbReference>
<evidence type="ECO:0000256" key="5">
    <source>
        <dbReference type="ARBA" id="ARBA00023242"/>
    </source>
</evidence>
<keyword evidence="3" id="KW-0238">DNA-binding</keyword>
<keyword evidence="2" id="KW-0805">Transcription regulation</keyword>
<dbReference type="EMBL" id="UZAU01000525">
    <property type="status" value="NOT_ANNOTATED_CDS"/>
    <property type="molecule type" value="Genomic_DNA"/>
</dbReference>
<proteinExistence type="predicted"/>
<evidence type="ECO:0000313" key="7">
    <source>
        <dbReference type="Proteomes" id="UP000596661"/>
    </source>
</evidence>
<keyword evidence="7" id="KW-1185">Reference proteome</keyword>
<dbReference type="InterPro" id="IPR015300">
    <property type="entry name" value="DNA-bd_pseudobarrel_sf"/>
</dbReference>
<protein>
    <recommendedName>
        <fullName evidence="8">TF-B3 domain-containing protein</fullName>
    </recommendedName>
</protein>
<name>A0A803PKU0_CANSA</name>
<accession>A0A803PKU0</accession>
<evidence type="ECO:0000256" key="2">
    <source>
        <dbReference type="ARBA" id="ARBA00023015"/>
    </source>
</evidence>
<dbReference type="Gramene" id="evm.model.05.1311">
    <property type="protein sequence ID" value="cds.evm.model.05.1311"/>
    <property type="gene ID" value="evm.TU.05.1311"/>
</dbReference>
<evidence type="ECO:0000313" key="6">
    <source>
        <dbReference type="EnsemblPlants" id="cds.evm.model.05.1311"/>
    </source>
</evidence>
<dbReference type="Gene3D" id="2.40.330.10">
    <property type="entry name" value="DNA-binding pseudobarrel domain"/>
    <property type="match status" value="1"/>
</dbReference>
<evidence type="ECO:0000256" key="4">
    <source>
        <dbReference type="ARBA" id="ARBA00023163"/>
    </source>
</evidence>
<sequence>MEQNRRLFGNVVRDINTFFLPNQIAASINALPNPERSDIMIRDRIFGPNFFMVSSLFLNDGRVIIKGKRWDLFIRDRGIIVGDILLLKLPRNNIPNVIDITVIRPTILFPQQLSTPTYRNQNQVQVPFICVKNLIEADVSTDQLELPREIESGIGVATLRRFNSRPFRVLVVDQSFLNIRIQTRLRRFEAENGRVLLNKNWSRFVNARGIQAGDMIVLFVDLARRVIFITVFRATQNPNLFQDIVIPLLPPPR</sequence>
<dbReference type="AlphaFoldDB" id="A0A803PKU0"/>
<dbReference type="GO" id="GO:0003677">
    <property type="term" value="F:DNA binding"/>
    <property type="evidence" value="ECO:0007669"/>
    <property type="project" value="UniProtKB-KW"/>
</dbReference>
<dbReference type="GO" id="GO:0005634">
    <property type="term" value="C:nucleus"/>
    <property type="evidence" value="ECO:0007669"/>
    <property type="project" value="UniProtKB-SubCell"/>
</dbReference>
<keyword evidence="4" id="KW-0804">Transcription</keyword>
<keyword evidence="5" id="KW-0539">Nucleus</keyword>
<organism evidence="6 7">
    <name type="scientific">Cannabis sativa</name>
    <name type="common">Hemp</name>
    <name type="synonym">Marijuana</name>
    <dbReference type="NCBI Taxonomy" id="3483"/>
    <lineage>
        <taxon>Eukaryota</taxon>
        <taxon>Viridiplantae</taxon>
        <taxon>Streptophyta</taxon>
        <taxon>Embryophyta</taxon>
        <taxon>Tracheophyta</taxon>
        <taxon>Spermatophyta</taxon>
        <taxon>Magnoliopsida</taxon>
        <taxon>eudicotyledons</taxon>
        <taxon>Gunneridae</taxon>
        <taxon>Pentapetalae</taxon>
        <taxon>rosids</taxon>
        <taxon>fabids</taxon>
        <taxon>Rosales</taxon>
        <taxon>Cannabaceae</taxon>
        <taxon>Cannabis</taxon>
    </lineage>
</organism>
<dbReference type="EnsemblPlants" id="evm.model.05.1311">
    <property type="protein sequence ID" value="cds.evm.model.05.1311"/>
    <property type="gene ID" value="evm.TU.05.1311"/>
</dbReference>
<comment type="subcellular location">
    <subcellularLocation>
        <location evidence="1">Nucleus</location>
    </subcellularLocation>
</comment>
<evidence type="ECO:0008006" key="8">
    <source>
        <dbReference type="Google" id="ProtNLM"/>
    </source>
</evidence>
<reference evidence="6" key="2">
    <citation type="submission" date="2021-03" db="UniProtKB">
        <authorList>
            <consortium name="EnsemblPlants"/>
        </authorList>
    </citation>
    <scope>IDENTIFICATION</scope>
</reference>
<dbReference type="SUPFAM" id="SSF101936">
    <property type="entry name" value="DNA-binding pseudobarrel domain"/>
    <property type="match status" value="1"/>
</dbReference>
<evidence type="ECO:0000256" key="1">
    <source>
        <dbReference type="ARBA" id="ARBA00004123"/>
    </source>
</evidence>